<dbReference type="InterPro" id="IPR036388">
    <property type="entry name" value="WH-like_DNA-bd_sf"/>
</dbReference>
<dbReference type="SUPFAM" id="SSF46894">
    <property type="entry name" value="C-terminal effector domain of the bipartite response regulators"/>
    <property type="match status" value="1"/>
</dbReference>
<proteinExistence type="predicted"/>
<dbReference type="PRINTS" id="PR00038">
    <property type="entry name" value="HTHLUXR"/>
</dbReference>
<dbReference type="EMBL" id="QSHO01000008">
    <property type="protein sequence ID" value="RHC16747.1"/>
    <property type="molecule type" value="Genomic_DNA"/>
</dbReference>
<accession>A0A413Z5X3</accession>
<protein>
    <submittedName>
        <fullName evidence="2">LuxR family transcriptional regulator</fullName>
    </submittedName>
</protein>
<evidence type="ECO:0000313" key="3">
    <source>
        <dbReference type="Proteomes" id="UP000283513"/>
    </source>
</evidence>
<dbReference type="InterPro" id="IPR016032">
    <property type="entry name" value="Sig_transdc_resp-reg_C-effctor"/>
</dbReference>
<organism evidence="2 3">
    <name type="scientific">Roseburia intestinalis</name>
    <dbReference type="NCBI Taxonomy" id="166486"/>
    <lineage>
        <taxon>Bacteria</taxon>
        <taxon>Bacillati</taxon>
        <taxon>Bacillota</taxon>
        <taxon>Clostridia</taxon>
        <taxon>Lachnospirales</taxon>
        <taxon>Lachnospiraceae</taxon>
        <taxon>Roseburia</taxon>
    </lineage>
</organism>
<gene>
    <name evidence="2" type="ORF">DW856_10585</name>
</gene>
<dbReference type="SMART" id="SM00421">
    <property type="entry name" value="HTH_LUXR"/>
    <property type="match status" value="1"/>
</dbReference>
<evidence type="ECO:0000313" key="2">
    <source>
        <dbReference type="EMBL" id="RHC16747.1"/>
    </source>
</evidence>
<dbReference type="InterPro" id="IPR000792">
    <property type="entry name" value="Tscrpt_reg_LuxR_C"/>
</dbReference>
<comment type="caution">
    <text evidence="2">The sequence shown here is derived from an EMBL/GenBank/DDBJ whole genome shotgun (WGS) entry which is preliminary data.</text>
</comment>
<evidence type="ECO:0000259" key="1">
    <source>
        <dbReference type="SMART" id="SM00421"/>
    </source>
</evidence>
<dbReference type="GO" id="GO:0003677">
    <property type="term" value="F:DNA binding"/>
    <property type="evidence" value="ECO:0007669"/>
    <property type="project" value="InterPro"/>
</dbReference>
<dbReference type="Pfam" id="PF00196">
    <property type="entry name" value="GerE"/>
    <property type="match status" value="1"/>
</dbReference>
<name>A0A413Z5X3_9FIRM</name>
<dbReference type="AlphaFoldDB" id="A0A413Z5X3"/>
<dbReference type="GO" id="GO:0006355">
    <property type="term" value="P:regulation of DNA-templated transcription"/>
    <property type="evidence" value="ECO:0007669"/>
    <property type="project" value="InterPro"/>
</dbReference>
<reference evidence="2 3" key="1">
    <citation type="submission" date="2018-08" db="EMBL/GenBank/DDBJ databases">
        <title>A genome reference for cultivated species of the human gut microbiota.</title>
        <authorList>
            <person name="Zou Y."/>
            <person name="Xue W."/>
            <person name="Luo G."/>
        </authorList>
    </citation>
    <scope>NUCLEOTIDE SEQUENCE [LARGE SCALE GENOMIC DNA]</scope>
    <source>
        <strain evidence="2 3">AM37-1AC</strain>
    </source>
</reference>
<dbReference type="Proteomes" id="UP000283513">
    <property type="component" value="Unassembled WGS sequence"/>
</dbReference>
<dbReference type="RefSeq" id="WP_118597989.1">
    <property type="nucleotide sequence ID" value="NZ_QSHO01000008.1"/>
</dbReference>
<sequence length="75" mass="8809">MKFSKLTKPELETIIENANFTEQEEEIFYLLARGLISKEIAMRLCVSTRTVERRIFDIKQKVKKLEGELNGKSFK</sequence>
<feature type="domain" description="HTH luxR-type" evidence="1">
    <location>
        <begin position="17"/>
        <end position="65"/>
    </location>
</feature>
<dbReference type="Gene3D" id="1.10.10.10">
    <property type="entry name" value="Winged helix-like DNA-binding domain superfamily/Winged helix DNA-binding domain"/>
    <property type="match status" value="1"/>
</dbReference>